<evidence type="ECO:0000256" key="2">
    <source>
        <dbReference type="ARBA" id="ARBA00001946"/>
    </source>
</evidence>
<dbReference type="PROSITE" id="PS51462">
    <property type="entry name" value="NUDIX"/>
    <property type="match status" value="1"/>
</dbReference>
<evidence type="ECO:0000313" key="14">
    <source>
        <dbReference type="EMBL" id="APW40201.1"/>
    </source>
</evidence>
<feature type="binding site" evidence="11">
    <location>
        <position position="107"/>
    </location>
    <ligand>
        <name>Mg(2+)</name>
        <dbReference type="ChEBI" id="CHEBI:18420"/>
        <label>1</label>
    </ligand>
</feature>
<keyword evidence="15" id="KW-1185">Reference proteome</keyword>
<keyword evidence="6 11" id="KW-0479">Metal-binding</keyword>
<dbReference type="SUPFAM" id="SSF55811">
    <property type="entry name" value="Nudix"/>
    <property type="match status" value="1"/>
</dbReference>
<dbReference type="GO" id="GO:0005829">
    <property type="term" value="C:cytosol"/>
    <property type="evidence" value="ECO:0007669"/>
    <property type="project" value="TreeGrafter"/>
</dbReference>
<dbReference type="PANTHER" id="PTHR11839">
    <property type="entry name" value="UDP/ADP-SUGAR PYROPHOSPHATASE"/>
    <property type="match status" value="1"/>
</dbReference>
<feature type="binding site" evidence="11">
    <location>
        <position position="92"/>
    </location>
    <ligand>
        <name>Mg(2+)</name>
        <dbReference type="ChEBI" id="CHEBI:18420"/>
        <label>1</label>
    </ligand>
</feature>
<dbReference type="NCBIfam" id="NF011585">
    <property type="entry name" value="PRK15009.1"/>
    <property type="match status" value="1"/>
</dbReference>
<dbReference type="GO" id="GO:0006753">
    <property type="term" value="P:nucleoside phosphate metabolic process"/>
    <property type="evidence" value="ECO:0007669"/>
    <property type="project" value="TreeGrafter"/>
</dbReference>
<comment type="cofactor">
    <cofactor evidence="2 11">
        <name>Mg(2+)</name>
        <dbReference type="ChEBI" id="CHEBI:18420"/>
    </cofactor>
</comment>
<organism evidence="14 15">
    <name type="scientific">Rhodoferax koreensis</name>
    <dbReference type="NCBI Taxonomy" id="1842727"/>
    <lineage>
        <taxon>Bacteria</taxon>
        <taxon>Pseudomonadati</taxon>
        <taxon>Pseudomonadota</taxon>
        <taxon>Betaproteobacteria</taxon>
        <taxon>Burkholderiales</taxon>
        <taxon>Comamonadaceae</taxon>
        <taxon>Rhodoferax</taxon>
    </lineage>
</organism>
<evidence type="ECO:0000256" key="7">
    <source>
        <dbReference type="ARBA" id="ARBA00022801"/>
    </source>
</evidence>
<comment type="subunit">
    <text evidence="4">Homodimer.</text>
</comment>
<dbReference type="RefSeq" id="WP_076203676.1">
    <property type="nucleotide sequence ID" value="NZ_CP019236.1"/>
</dbReference>
<evidence type="ECO:0000256" key="11">
    <source>
        <dbReference type="PIRSR" id="PIRSR604385-2"/>
    </source>
</evidence>
<comment type="similarity">
    <text evidence="3">Belongs to the Nudix hydrolase family. NudK subfamily.</text>
</comment>
<evidence type="ECO:0000256" key="3">
    <source>
        <dbReference type="ARBA" id="ARBA00007275"/>
    </source>
</evidence>
<feature type="binding site" evidence="11">
    <location>
        <position position="160"/>
    </location>
    <ligand>
        <name>Mg(2+)</name>
        <dbReference type="ChEBI" id="CHEBI:18420"/>
        <label>1</label>
    </ligand>
</feature>
<dbReference type="GO" id="GO:0019693">
    <property type="term" value="P:ribose phosphate metabolic process"/>
    <property type="evidence" value="ECO:0007669"/>
    <property type="project" value="TreeGrafter"/>
</dbReference>
<dbReference type="STRING" id="1842727.RD110_25860"/>
<evidence type="ECO:0000256" key="8">
    <source>
        <dbReference type="ARBA" id="ARBA00022842"/>
    </source>
</evidence>
<evidence type="ECO:0000256" key="1">
    <source>
        <dbReference type="ARBA" id="ARBA00000847"/>
    </source>
</evidence>
<dbReference type="GO" id="GO:0016818">
    <property type="term" value="F:hydrolase activity, acting on acid anhydrides, in phosphorus-containing anhydrides"/>
    <property type="evidence" value="ECO:0007669"/>
    <property type="project" value="InterPro"/>
</dbReference>
<keyword evidence="7" id="KW-0378">Hydrolase</keyword>
<dbReference type="AlphaFoldDB" id="A0A1P8K2P1"/>
<name>A0A1P8K2P1_9BURK</name>
<feature type="binding site" evidence="11">
    <location>
        <position position="111"/>
    </location>
    <ligand>
        <name>Mg(2+)</name>
        <dbReference type="ChEBI" id="CHEBI:18420"/>
        <label>1</label>
    </ligand>
</feature>
<dbReference type="FunFam" id="3.90.79.10:FF:000010">
    <property type="entry name" value="GDP-mannose pyrophosphatase NudK"/>
    <property type="match status" value="1"/>
</dbReference>
<dbReference type="EMBL" id="CP019236">
    <property type="protein sequence ID" value="APW40201.1"/>
    <property type="molecule type" value="Genomic_DNA"/>
</dbReference>
<dbReference type="NCBIfam" id="TIGR00052">
    <property type="entry name" value="nudix-type nucleoside diphosphatase, YffH/AdpP family"/>
    <property type="match status" value="1"/>
</dbReference>
<comment type="catalytic activity">
    <reaction evidence="1">
        <text>GDP-alpha-D-mannose + H2O = alpha-D-mannose 1-phosphate + GMP + 2 H(+)</text>
        <dbReference type="Rhea" id="RHEA:27978"/>
        <dbReference type="ChEBI" id="CHEBI:15377"/>
        <dbReference type="ChEBI" id="CHEBI:15378"/>
        <dbReference type="ChEBI" id="CHEBI:57527"/>
        <dbReference type="ChEBI" id="CHEBI:58115"/>
        <dbReference type="ChEBI" id="CHEBI:58409"/>
    </reaction>
</comment>
<accession>A0A1P8K2P1</accession>
<dbReference type="InterPro" id="IPR000086">
    <property type="entry name" value="NUDIX_hydrolase_dom"/>
</dbReference>
<protein>
    <recommendedName>
        <fullName evidence="5">GDP-mannose pyrophosphatase</fullName>
    </recommendedName>
    <alternativeName>
        <fullName evidence="9">GDP-mannose hydrolase</fullName>
    </alternativeName>
    <alternativeName>
        <fullName evidence="10">GDPMK</fullName>
    </alternativeName>
</protein>
<dbReference type="CDD" id="cd24157">
    <property type="entry name" value="NUDIX_GDPMK"/>
    <property type="match status" value="1"/>
</dbReference>
<evidence type="ECO:0000256" key="9">
    <source>
        <dbReference type="ARBA" id="ARBA00032162"/>
    </source>
</evidence>
<gene>
    <name evidence="14" type="ORF">RD110_25860</name>
</gene>
<keyword evidence="8 11" id="KW-0460">Magnesium</keyword>
<dbReference type="Pfam" id="PF00293">
    <property type="entry name" value="NUDIX"/>
    <property type="match status" value="1"/>
</dbReference>
<dbReference type="OrthoDB" id="5292471at2"/>
<sequence>MQTAEISDSEDIRIVDVQVLSDDWYVLKKNTFDLRRRDGRWQRQSRETYDRGNGATILLYDRARRTVVLTRQFRFPAYVTGTPGGRLIETCAGLLDQDDPVTCIRREVEEETGFRIRDVRKVFEAYMSPGSVTERLFFFVGEYAAADRVSAGGGEAHEGEDIEVLELPLDQALAMVASGEICDGKTIMLLQYAKLNGLVE</sequence>
<evidence type="ECO:0000313" key="15">
    <source>
        <dbReference type="Proteomes" id="UP000186609"/>
    </source>
</evidence>
<reference evidence="14 15" key="1">
    <citation type="submission" date="2017-01" db="EMBL/GenBank/DDBJ databases">
        <authorList>
            <person name="Mah S.A."/>
            <person name="Swanson W.J."/>
            <person name="Moy G.W."/>
            <person name="Vacquier V.D."/>
        </authorList>
    </citation>
    <scope>NUCLEOTIDE SEQUENCE [LARGE SCALE GENOMIC DNA]</scope>
    <source>
        <strain evidence="14 15">DCY110</strain>
    </source>
</reference>
<evidence type="ECO:0000259" key="13">
    <source>
        <dbReference type="PROSITE" id="PS51462"/>
    </source>
</evidence>
<evidence type="ECO:0000256" key="10">
    <source>
        <dbReference type="ARBA" id="ARBA00032272"/>
    </source>
</evidence>
<dbReference type="GO" id="GO:0046872">
    <property type="term" value="F:metal ion binding"/>
    <property type="evidence" value="ECO:0007669"/>
    <property type="project" value="UniProtKB-KW"/>
</dbReference>
<proteinExistence type="inferred from homology"/>
<dbReference type="KEGG" id="rhy:RD110_25860"/>
<dbReference type="Proteomes" id="UP000186609">
    <property type="component" value="Chromosome"/>
</dbReference>
<evidence type="ECO:0000256" key="4">
    <source>
        <dbReference type="ARBA" id="ARBA00011738"/>
    </source>
</evidence>
<feature type="domain" description="Nudix hydrolase" evidence="13">
    <location>
        <begin position="50"/>
        <end position="189"/>
    </location>
</feature>
<dbReference type="InterPro" id="IPR015797">
    <property type="entry name" value="NUDIX_hydrolase-like_dom_sf"/>
</dbReference>
<feature type="short sequence motif" description="Nudix box" evidence="12">
    <location>
        <begin position="93"/>
        <end position="114"/>
    </location>
</feature>
<evidence type="ECO:0000256" key="12">
    <source>
        <dbReference type="PIRSR" id="PIRSR604385-3"/>
    </source>
</evidence>
<dbReference type="Gene3D" id="3.90.79.10">
    <property type="entry name" value="Nucleoside Triphosphate Pyrophosphohydrolase"/>
    <property type="match status" value="1"/>
</dbReference>
<evidence type="ECO:0000256" key="5">
    <source>
        <dbReference type="ARBA" id="ARBA00016377"/>
    </source>
</evidence>
<evidence type="ECO:0000256" key="6">
    <source>
        <dbReference type="ARBA" id="ARBA00022723"/>
    </source>
</evidence>
<dbReference type="InterPro" id="IPR004385">
    <property type="entry name" value="NDP_pyrophosphatase"/>
</dbReference>
<dbReference type="PANTHER" id="PTHR11839:SF18">
    <property type="entry name" value="NUDIX HYDROLASE DOMAIN-CONTAINING PROTEIN"/>
    <property type="match status" value="1"/>
</dbReference>